<organism evidence="1 2">
    <name type="scientific">Clostridium algidicarnis</name>
    <dbReference type="NCBI Taxonomy" id="37659"/>
    <lineage>
        <taxon>Bacteria</taxon>
        <taxon>Bacillati</taxon>
        <taxon>Bacillota</taxon>
        <taxon>Clostridia</taxon>
        <taxon>Eubacteriales</taxon>
        <taxon>Clostridiaceae</taxon>
        <taxon>Clostridium</taxon>
    </lineage>
</organism>
<sequence length="101" mass="11363">MKAVELKNKGIKINIGNKDYELKFDMNTFCELEEVYGDINKAFDDLQNRKVKAIRALIYSAIKAEDESVTLKEVGKMLTLNDLASESSMSSQGTQVRQARA</sequence>
<reference evidence="1 2" key="1">
    <citation type="submission" date="2021-06" db="EMBL/GenBank/DDBJ databases">
        <title>Clostridia strains as spoilage organisms.</title>
        <authorList>
            <person name="Wambui J."/>
            <person name="Stephan R."/>
            <person name="Stevens M.J.A."/>
        </authorList>
    </citation>
    <scope>NUCLEOTIDE SEQUENCE [LARGE SCALE GENOMIC DNA]</scope>
    <source>
        <strain evidence="1 2">CM013</strain>
    </source>
</reference>
<comment type="caution">
    <text evidence="1">The sequence shown here is derived from an EMBL/GenBank/DDBJ whole genome shotgun (WGS) entry which is preliminary data.</text>
</comment>
<evidence type="ECO:0000313" key="2">
    <source>
        <dbReference type="Proteomes" id="UP000740830"/>
    </source>
</evidence>
<gene>
    <name evidence="1" type="ORF">KPL27_13590</name>
</gene>
<accession>A0ABS6C6H4</accession>
<proteinExistence type="predicted"/>
<dbReference type="Proteomes" id="UP000740830">
    <property type="component" value="Unassembled WGS sequence"/>
</dbReference>
<protein>
    <submittedName>
        <fullName evidence="1">Uncharacterized protein</fullName>
    </submittedName>
</protein>
<dbReference type="RefSeq" id="WP_216132905.1">
    <property type="nucleotide sequence ID" value="NZ_JAHLDG010000035.1"/>
</dbReference>
<evidence type="ECO:0000313" key="1">
    <source>
        <dbReference type="EMBL" id="MBU3221095.1"/>
    </source>
</evidence>
<dbReference type="EMBL" id="JAHLDG010000035">
    <property type="protein sequence ID" value="MBU3221095.1"/>
    <property type="molecule type" value="Genomic_DNA"/>
</dbReference>
<keyword evidence="2" id="KW-1185">Reference proteome</keyword>
<name>A0ABS6C6H4_9CLOT</name>